<feature type="region of interest" description="Disordered" evidence="7">
    <location>
        <begin position="582"/>
        <end position="614"/>
    </location>
</feature>
<dbReference type="InterPro" id="IPR035965">
    <property type="entry name" value="PAS-like_dom_sf"/>
</dbReference>
<dbReference type="PANTHER" id="PTHR43711:SF1">
    <property type="entry name" value="HISTIDINE KINASE 1"/>
    <property type="match status" value="1"/>
</dbReference>
<sequence>MFTTTTETAYVLAHLFSAAVAAGVGLWATRQVDVRGSNAFAALMAVDTAWVLASAVEVLASSPDVVVAAATARGVLSLTAVVVWFRFASIYTGRSTLREDPWSLVVAAVYLTLVGGVFLFPPAYTVAADAPFVHAVARVNALTVAVIAFSAAGIFGGIARLGSLFLRSRHRSPAAVFALLLTAGAATLPSVAAEAGLAPVPAFDHTALGVGFFAAGAAVAVFDSGFLTVDPVARDILFDELADPVVAVDGRGRLIDYNAAATALCPGLDASDAVGRPYADVCPSLAAVAPLSAFEDESTRAATFRVDDEHRHYSVQRTRLSSAADVGYALVFREVTDLVAYRRELERQNEQLDQFARTVTHDLRNPLNVAQGYLELAAADVTTVTASADSATVATIRDRFETVARTHGRMRDIVEDLETLARKGKSVEATESMRLGETAAAAWQTVESDGASLTVVRDGCVVGDRSRVLSIFENLFRNCVEHGSTNGRTEADDAVERGAEPSTTIEVETTEDGFLVTDDGPGIPEREREQVFEYGYTTSRRGSGLGLSIVRTMAESHGWTVSVDGTYTDGARFVFADVLATPDDARGDGENGAVSEDGAANEDGGDGRTSTAGD</sequence>
<dbReference type="InterPro" id="IPR000014">
    <property type="entry name" value="PAS"/>
</dbReference>
<dbReference type="Pfam" id="PF08448">
    <property type="entry name" value="PAS_4"/>
    <property type="match status" value="1"/>
</dbReference>
<protein>
    <recommendedName>
        <fullName evidence="2">histidine kinase</fullName>
        <ecNumber evidence="2">2.7.13.3</ecNumber>
    </recommendedName>
</protein>
<dbReference type="GO" id="GO:0000155">
    <property type="term" value="F:phosphorelay sensor kinase activity"/>
    <property type="evidence" value="ECO:0007669"/>
    <property type="project" value="InterPro"/>
</dbReference>
<keyword evidence="8" id="KW-0812">Transmembrane</keyword>
<evidence type="ECO:0000256" key="1">
    <source>
        <dbReference type="ARBA" id="ARBA00000085"/>
    </source>
</evidence>
<feature type="domain" description="Histidine kinase" evidence="9">
    <location>
        <begin position="358"/>
        <end position="581"/>
    </location>
</feature>
<dbReference type="InterPro" id="IPR003594">
    <property type="entry name" value="HATPase_dom"/>
</dbReference>
<proteinExistence type="predicted"/>
<evidence type="ECO:0000256" key="5">
    <source>
        <dbReference type="ARBA" id="ARBA00022777"/>
    </source>
</evidence>
<dbReference type="Gene3D" id="1.10.287.130">
    <property type="match status" value="1"/>
</dbReference>
<feature type="transmembrane region" description="Helical" evidence="8">
    <location>
        <begin position="12"/>
        <end position="28"/>
    </location>
</feature>
<dbReference type="Pfam" id="PF16927">
    <property type="entry name" value="HisKA_7TM"/>
    <property type="match status" value="1"/>
</dbReference>
<evidence type="ECO:0000256" key="2">
    <source>
        <dbReference type="ARBA" id="ARBA00012438"/>
    </source>
</evidence>
<comment type="catalytic activity">
    <reaction evidence="1">
        <text>ATP + protein L-histidine = ADP + protein N-phospho-L-histidine.</text>
        <dbReference type="EC" id="2.7.13.3"/>
    </reaction>
</comment>
<dbReference type="Gene3D" id="3.30.565.10">
    <property type="entry name" value="Histidine kinase-like ATPase, C-terminal domain"/>
    <property type="match status" value="1"/>
</dbReference>
<evidence type="ECO:0000256" key="6">
    <source>
        <dbReference type="ARBA" id="ARBA00023012"/>
    </source>
</evidence>
<feature type="transmembrane region" description="Helical" evidence="8">
    <location>
        <begin position="40"/>
        <end position="60"/>
    </location>
</feature>
<dbReference type="PROSITE" id="PS50109">
    <property type="entry name" value="HIS_KIN"/>
    <property type="match status" value="1"/>
</dbReference>
<feature type="transmembrane region" description="Helical" evidence="8">
    <location>
        <begin position="66"/>
        <end position="89"/>
    </location>
</feature>
<dbReference type="CDD" id="cd00130">
    <property type="entry name" value="PAS"/>
    <property type="match status" value="1"/>
</dbReference>
<keyword evidence="8" id="KW-0472">Membrane</keyword>
<feature type="transmembrane region" description="Helical" evidence="8">
    <location>
        <begin position="101"/>
        <end position="121"/>
    </location>
</feature>
<dbReference type="Gene3D" id="3.30.450.20">
    <property type="entry name" value="PAS domain"/>
    <property type="match status" value="1"/>
</dbReference>
<dbReference type="SMART" id="SM00388">
    <property type="entry name" value="HisKA"/>
    <property type="match status" value="1"/>
</dbReference>
<evidence type="ECO:0000256" key="3">
    <source>
        <dbReference type="ARBA" id="ARBA00022553"/>
    </source>
</evidence>
<dbReference type="OrthoDB" id="8127at2157"/>
<dbReference type="InterPro" id="IPR013656">
    <property type="entry name" value="PAS_4"/>
</dbReference>
<feature type="transmembrane region" description="Helical" evidence="8">
    <location>
        <begin position="141"/>
        <end position="162"/>
    </location>
</feature>
<dbReference type="CDD" id="cd00082">
    <property type="entry name" value="HisKA"/>
    <property type="match status" value="1"/>
</dbReference>
<dbReference type="InterPro" id="IPR003661">
    <property type="entry name" value="HisK_dim/P_dom"/>
</dbReference>
<dbReference type="SUPFAM" id="SSF55785">
    <property type="entry name" value="PYP-like sensor domain (PAS domain)"/>
    <property type="match status" value="1"/>
</dbReference>
<evidence type="ECO:0000259" key="9">
    <source>
        <dbReference type="PROSITE" id="PS50109"/>
    </source>
</evidence>
<organism evidence="10 11">
    <name type="scientific">Halogeometricum limi</name>
    <dbReference type="NCBI Taxonomy" id="555875"/>
    <lineage>
        <taxon>Archaea</taxon>
        <taxon>Methanobacteriati</taxon>
        <taxon>Methanobacteriota</taxon>
        <taxon>Stenosarchaea group</taxon>
        <taxon>Halobacteria</taxon>
        <taxon>Halobacteriales</taxon>
        <taxon>Haloferacaceae</taxon>
        <taxon>Halogeometricum</taxon>
    </lineage>
</organism>
<keyword evidence="5 10" id="KW-0418">Kinase</keyword>
<dbReference type="AlphaFoldDB" id="A0A1I6I4C8"/>
<evidence type="ECO:0000313" key="11">
    <source>
        <dbReference type="Proteomes" id="UP000243250"/>
    </source>
</evidence>
<evidence type="ECO:0000313" key="10">
    <source>
        <dbReference type="EMBL" id="SFR61240.1"/>
    </source>
</evidence>
<dbReference type="SMART" id="SM00387">
    <property type="entry name" value="HATPase_c"/>
    <property type="match status" value="1"/>
</dbReference>
<dbReference type="PRINTS" id="PR00344">
    <property type="entry name" value="BCTRLSENSOR"/>
</dbReference>
<accession>A0A1I6I4C8</accession>
<dbReference type="Proteomes" id="UP000243250">
    <property type="component" value="Unassembled WGS sequence"/>
</dbReference>
<dbReference type="Pfam" id="PF02518">
    <property type="entry name" value="HATPase_c"/>
    <property type="match status" value="1"/>
</dbReference>
<keyword evidence="4" id="KW-0808">Transferase</keyword>
<dbReference type="EMBL" id="FOYS01000004">
    <property type="protein sequence ID" value="SFR61240.1"/>
    <property type="molecule type" value="Genomic_DNA"/>
</dbReference>
<evidence type="ECO:0000256" key="8">
    <source>
        <dbReference type="SAM" id="Phobius"/>
    </source>
</evidence>
<dbReference type="SUPFAM" id="SSF55874">
    <property type="entry name" value="ATPase domain of HSP90 chaperone/DNA topoisomerase II/histidine kinase"/>
    <property type="match status" value="1"/>
</dbReference>
<keyword evidence="6" id="KW-0902">Two-component regulatory system</keyword>
<keyword evidence="3" id="KW-0597">Phosphoprotein</keyword>
<dbReference type="InterPro" id="IPR036097">
    <property type="entry name" value="HisK_dim/P_sf"/>
</dbReference>
<dbReference type="InterPro" id="IPR005467">
    <property type="entry name" value="His_kinase_dom"/>
</dbReference>
<feature type="transmembrane region" description="Helical" evidence="8">
    <location>
        <begin position="174"/>
        <end position="193"/>
    </location>
</feature>
<dbReference type="InterPro" id="IPR031621">
    <property type="entry name" value="HisKA_7TM"/>
</dbReference>
<keyword evidence="11" id="KW-1185">Reference proteome</keyword>
<evidence type="ECO:0000256" key="7">
    <source>
        <dbReference type="SAM" id="MobiDB-lite"/>
    </source>
</evidence>
<name>A0A1I6I4C8_9EURY</name>
<dbReference type="SUPFAM" id="SSF47384">
    <property type="entry name" value="Homodimeric domain of signal transducing histidine kinase"/>
    <property type="match status" value="1"/>
</dbReference>
<dbReference type="InterPro" id="IPR036890">
    <property type="entry name" value="HATPase_C_sf"/>
</dbReference>
<dbReference type="InterPro" id="IPR004358">
    <property type="entry name" value="Sig_transdc_His_kin-like_C"/>
</dbReference>
<dbReference type="RefSeq" id="WP_089881978.1">
    <property type="nucleotide sequence ID" value="NZ_FOYS01000004.1"/>
</dbReference>
<dbReference type="STRING" id="555875.SAMN04488124_2770"/>
<gene>
    <name evidence="10" type="ORF">SAMN04488124_2770</name>
</gene>
<dbReference type="CDD" id="cd00075">
    <property type="entry name" value="HATPase"/>
    <property type="match status" value="1"/>
</dbReference>
<evidence type="ECO:0000256" key="4">
    <source>
        <dbReference type="ARBA" id="ARBA00022679"/>
    </source>
</evidence>
<dbReference type="EC" id="2.7.13.3" evidence="2"/>
<keyword evidence="8" id="KW-1133">Transmembrane helix</keyword>
<dbReference type="InterPro" id="IPR050736">
    <property type="entry name" value="Sensor_HK_Regulatory"/>
</dbReference>
<dbReference type="PANTHER" id="PTHR43711">
    <property type="entry name" value="TWO-COMPONENT HISTIDINE KINASE"/>
    <property type="match status" value="1"/>
</dbReference>
<dbReference type="Pfam" id="PF00512">
    <property type="entry name" value="HisKA"/>
    <property type="match status" value="1"/>
</dbReference>
<feature type="transmembrane region" description="Helical" evidence="8">
    <location>
        <begin position="205"/>
        <end position="229"/>
    </location>
</feature>
<reference evidence="11" key="1">
    <citation type="submission" date="2016-10" db="EMBL/GenBank/DDBJ databases">
        <authorList>
            <person name="Varghese N."/>
            <person name="Submissions S."/>
        </authorList>
    </citation>
    <scope>NUCLEOTIDE SEQUENCE [LARGE SCALE GENOMIC DNA]</scope>
    <source>
        <strain evidence="11">CGMCC 1.8711</strain>
    </source>
</reference>